<sequence>MTVRCIRKKFLKSRKFFASWVSWPLKMATMAIWLFLRPKKICQPPGGGGICALKNFIIGTWLLCNLNDTFATLYILTTPTAPHTKLFRKTKVYLTRQLRPKVTIKGMKKLKLKV</sequence>
<name>A0A383AUB0_9ZZZZ</name>
<protein>
    <submittedName>
        <fullName evidence="2">Uncharacterized protein</fullName>
    </submittedName>
</protein>
<reference evidence="2" key="1">
    <citation type="submission" date="2018-05" db="EMBL/GenBank/DDBJ databases">
        <authorList>
            <person name="Lanie J.A."/>
            <person name="Ng W.-L."/>
            <person name="Kazmierczak K.M."/>
            <person name="Andrzejewski T.M."/>
            <person name="Davidsen T.M."/>
            <person name="Wayne K.J."/>
            <person name="Tettelin H."/>
            <person name="Glass J.I."/>
            <person name="Rusch D."/>
            <person name="Podicherti R."/>
            <person name="Tsui H.-C.T."/>
            <person name="Winkler M.E."/>
        </authorList>
    </citation>
    <scope>NUCLEOTIDE SEQUENCE</scope>
</reference>
<keyword evidence="1" id="KW-1133">Transmembrane helix</keyword>
<evidence type="ECO:0000256" key="1">
    <source>
        <dbReference type="SAM" id="Phobius"/>
    </source>
</evidence>
<proteinExistence type="predicted"/>
<keyword evidence="1" id="KW-0812">Transmembrane</keyword>
<keyword evidence="1" id="KW-0472">Membrane</keyword>
<feature type="transmembrane region" description="Helical" evidence="1">
    <location>
        <begin position="16"/>
        <end position="36"/>
    </location>
</feature>
<evidence type="ECO:0000313" key="2">
    <source>
        <dbReference type="EMBL" id="SVE11110.1"/>
    </source>
</evidence>
<dbReference type="EMBL" id="UINC01194831">
    <property type="protein sequence ID" value="SVE11110.1"/>
    <property type="molecule type" value="Genomic_DNA"/>
</dbReference>
<dbReference type="AlphaFoldDB" id="A0A383AUB0"/>
<accession>A0A383AUB0</accession>
<organism evidence="2">
    <name type="scientific">marine metagenome</name>
    <dbReference type="NCBI Taxonomy" id="408172"/>
    <lineage>
        <taxon>unclassified sequences</taxon>
        <taxon>metagenomes</taxon>
        <taxon>ecological metagenomes</taxon>
    </lineage>
</organism>
<gene>
    <name evidence="2" type="ORF">METZ01_LOCUS463964</name>
</gene>